<protein>
    <submittedName>
        <fullName evidence="2">Uncharacterized protein</fullName>
    </submittedName>
</protein>
<accession>A0A067LTS6</accession>
<feature type="region of interest" description="Disordered" evidence="1">
    <location>
        <begin position="1"/>
        <end position="272"/>
    </location>
</feature>
<evidence type="ECO:0000256" key="1">
    <source>
        <dbReference type="SAM" id="MobiDB-lite"/>
    </source>
</evidence>
<keyword evidence="3" id="KW-1185">Reference proteome</keyword>
<evidence type="ECO:0000313" key="2">
    <source>
        <dbReference type="EMBL" id="KDQ06494.1"/>
    </source>
</evidence>
<feature type="non-terminal residue" evidence="2">
    <location>
        <position position="272"/>
    </location>
</feature>
<name>A0A067LTS6_BOTB1</name>
<dbReference type="AlphaFoldDB" id="A0A067LTS6"/>
<feature type="compositionally biased region" description="Low complexity" evidence="1">
    <location>
        <begin position="68"/>
        <end position="83"/>
    </location>
</feature>
<proteinExistence type="predicted"/>
<feature type="compositionally biased region" description="Acidic residues" evidence="1">
    <location>
        <begin position="260"/>
        <end position="272"/>
    </location>
</feature>
<reference evidence="3" key="1">
    <citation type="journal article" date="2014" name="Proc. Natl. Acad. Sci. U.S.A.">
        <title>Extensive sampling of basidiomycete genomes demonstrates inadequacy of the white-rot/brown-rot paradigm for wood decay fungi.</title>
        <authorList>
            <person name="Riley R."/>
            <person name="Salamov A.A."/>
            <person name="Brown D.W."/>
            <person name="Nagy L.G."/>
            <person name="Floudas D."/>
            <person name="Held B.W."/>
            <person name="Levasseur A."/>
            <person name="Lombard V."/>
            <person name="Morin E."/>
            <person name="Otillar R."/>
            <person name="Lindquist E.A."/>
            <person name="Sun H."/>
            <person name="LaButti K.M."/>
            <person name="Schmutz J."/>
            <person name="Jabbour D."/>
            <person name="Luo H."/>
            <person name="Baker S.E."/>
            <person name="Pisabarro A.G."/>
            <person name="Walton J.D."/>
            <person name="Blanchette R.A."/>
            <person name="Henrissat B."/>
            <person name="Martin F."/>
            <person name="Cullen D."/>
            <person name="Hibbett D.S."/>
            <person name="Grigoriev I.V."/>
        </authorList>
    </citation>
    <scope>NUCLEOTIDE SEQUENCE [LARGE SCALE GENOMIC DNA]</scope>
    <source>
        <strain evidence="3">FD-172 SS1</strain>
    </source>
</reference>
<dbReference type="Proteomes" id="UP000027195">
    <property type="component" value="Unassembled WGS sequence"/>
</dbReference>
<sequence>MSVLERAKAMKGIQLGWGNRAVDEVSGAAIKTARPRKSYNPDEDNEGDSDEDGHDPSQPHTALDRRPSANPSRAASARPRAPSTQFSSIDEEEADPPLSAASRKASGAASAPAFKVSKAGAAGEDVDRPPATMSRKASLTQLPVADSSRVASPRPRAPSMQPSSIDKVEADPLLSVASHKASGAVSSRPASAPAYDTDEEADSRPAVNARRALGPASARPAPRMPSAQPLQIKDEGVSHSAANRRKIANTKPPSDAEVIVIDDDDSDGTTKA</sequence>
<dbReference type="HOGENOM" id="CLU_1025071_0_0_1"/>
<feature type="compositionally biased region" description="Low complexity" evidence="1">
    <location>
        <begin position="99"/>
        <end position="113"/>
    </location>
</feature>
<dbReference type="EMBL" id="KL198134">
    <property type="protein sequence ID" value="KDQ06494.1"/>
    <property type="molecule type" value="Genomic_DNA"/>
</dbReference>
<dbReference type="InParanoid" id="A0A067LTS6"/>
<organism evidence="2 3">
    <name type="scientific">Botryobasidium botryosum (strain FD-172 SS1)</name>
    <dbReference type="NCBI Taxonomy" id="930990"/>
    <lineage>
        <taxon>Eukaryota</taxon>
        <taxon>Fungi</taxon>
        <taxon>Dikarya</taxon>
        <taxon>Basidiomycota</taxon>
        <taxon>Agaricomycotina</taxon>
        <taxon>Agaricomycetes</taxon>
        <taxon>Cantharellales</taxon>
        <taxon>Botryobasidiaceae</taxon>
        <taxon>Botryobasidium</taxon>
    </lineage>
</organism>
<feature type="compositionally biased region" description="Acidic residues" evidence="1">
    <location>
        <begin position="41"/>
        <end position="53"/>
    </location>
</feature>
<evidence type="ECO:0000313" key="3">
    <source>
        <dbReference type="Proteomes" id="UP000027195"/>
    </source>
</evidence>
<feature type="compositionally biased region" description="Low complexity" evidence="1">
    <location>
        <begin position="215"/>
        <end position="227"/>
    </location>
</feature>
<feature type="compositionally biased region" description="Basic and acidic residues" evidence="1">
    <location>
        <begin position="54"/>
        <end position="67"/>
    </location>
</feature>
<gene>
    <name evidence="2" type="ORF">BOTBODRAFT_181561</name>
</gene>